<dbReference type="EMBL" id="JABXJJ020000020">
    <property type="protein sequence ID" value="MDI5971128.1"/>
    <property type="molecule type" value="Genomic_DNA"/>
</dbReference>
<dbReference type="InterPro" id="IPR033457">
    <property type="entry name" value="DUF5133"/>
</dbReference>
<dbReference type="Pfam" id="PF17196">
    <property type="entry name" value="DUF5133"/>
    <property type="match status" value="1"/>
</dbReference>
<keyword evidence="3" id="KW-1185">Reference proteome</keyword>
<protein>
    <submittedName>
        <fullName evidence="2">DUF5133 domain-containing protein</fullName>
    </submittedName>
</protein>
<dbReference type="AlphaFoldDB" id="A0AA90K9G6"/>
<dbReference type="EMBL" id="JAAGKO020000028">
    <property type="protein sequence ID" value="MDI5964873.1"/>
    <property type="molecule type" value="Genomic_DNA"/>
</dbReference>
<evidence type="ECO:0000313" key="1">
    <source>
        <dbReference type="EMBL" id="MDI5964873.1"/>
    </source>
</evidence>
<accession>A0AA90K9G6</accession>
<organism evidence="2">
    <name type="scientific">Streptantibioticus silvisoli</name>
    <dbReference type="NCBI Taxonomy" id="2705255"/>
    <lineage>
        <taxon>Bacteria</taxon>
        <taxon>Bacillati</taxon>
        <taxon>Actinomycetota</taxon>
        <taxon>Actinomycetes</taxon>
        <taxon>Kitasatosporales</taxon>
        <taxon>Streptomycetaceae</taxon>
        <taxon>Streptantibioticus</taxon>
    </lineage>
</organism>
<reference evidence="2 3" key="1">
    <citation type="submission" date="2023-05" db="EMBL/GenBank/DDBJ databases">
        <title>Streptantibioticus silvisoli sp. nov., acidotolerant actinomycetes 1 from pine litter.</title>
        <authorList>
            <person name="Swiecimska M."/>
            <person name="Golinska P."/>
            <person name="Sangal V."/>
            <person name="Wachnowicz B."/>
            <person name="Goodfellow M."/>
        </authorList>
    </citation>
    <scope>NUCLEOTIDE SEQUENCE</scope>
    <source>
        <strain evidence="2">SL13</strain>
        <strain evidence="1 3">SL54</strain>
    </source>
</reference>
<gene>
    <name evidence="1" type="ORF">POF43_019455</name>
    <name evidence="2" type="ORF">POF50_017550</name>
</gene>
<evidence type="ECO:0000313" key="2">
    <source>
        <dbReference type="EMBL" id="MDI5971128.1"/>
    </source>
</evidence>
<dbReference type="Proteomes" id="UP001156398">
    <property type="component" value="Unassembled WGS sequence"/>
</dbReference>
<comment type="caution">
    <text evidence="2">The sequence shown here is derived from an EMBL/GenBank/DDBJ whole genome shotgun (WGS) entry which is preliminary data.</text>
</comment>
<name>A0AA90K9G6_9ACTN</name>
<sequence length="67" mass="7281">MQTPHPPALRKLITRYETLRAAYVTAGDPQARSVMNEAAYTLCLATGTRDVDTALLVGQHRLSGPKS</sequence>
<dbReference type="RefSeq" id="WP_271313394.1">
    <property type="nucleotide sequence ID" value="NZ_JAAGKO020000028.1"/>
</dbReference>
<proteinExistence type="predicted"/>
<evidence type="ECO:0000313" key="3">
    <source>
        <dbReference type="Proteomes" id="UP001156398"/>
    </source>
</evidence>